<organism evidence="2 3">
    <name type="scientific">Aspergillus versicolor CBS 583.65</name>
    <dbReference type="NCBI Taxonomy" id="1036611"/>
    <lineage>
        <taxon>Eukaryota</taxon>
        <taxon>Fungi</taxon>
        <taxon>Dikarya</taxon>
        <taxon>Ascomycota</taxon>
        <taxon>Pezizomycotina</taxon>
        <taxon>Eurotiomycetes</taxon>
        <taxon>Eurotiomycetidae</taxon>
        <taxon>Eurotiales</taxon>
        <taxon>Aspergillaceae</taxon>
        <taxon>Aspergillus</taxon>
        <taxon>Aspergillus subgen. Nidulantes</taxon>
    </lineage>
</organism>
<dbReference type="GeneID" id="63731232"/>
<feature type="compositionally biased region" description="Basic and acidic residues" evidence="1">
    <location>
        <begin position="50"/>
        <end position="63"/>
    </location>
</feature>
<name>A0A1L9PJ82_ASPVE</name>
<dbReference type="VEuPathDB" id="FungiDB:ASPVEDRAFT_643366"/>
<dbReference type="AlphaFoldDB" id="A0A1L9PJ82"/>
<protein>
    <submittedName>
        <fullName evidence="2">Uncharacterized protein</fullName>
    </submittedName>
</protein>
<feature type="region of interest" description="Disordered" evidence="1">
    <location>
        <begin position="50"/>
        <end position="70"/>
    </location>
</feature>
<accession>A0A1L9PJ82</accession>
<gene>
    <name evidence="2" type="ORF">ASPVEDRAFT_643366</name>
</gene>
<reference evidence="3" key="1">
    <citation type="journal article" date="2017" name="Genome Biol.">
        <title>Comparative genomics reveals high biological diversity and specific adaptations in the industrially and medically important fungal genus Aspergillus.</title>
        <authorList>
            <person name="de Vries R.P."/>
            <person name="Riley R."/>
            <person name="Wiebenga A."/>
            <person name="Aguilar-Osorio G."/>
            <person name="Amillis S."/>
            <person name="Uchima C.A."/>
            <person name="Anderluh G."/>
            <person name="Asadollahi M."/>
            <person name="Askin M."/>
            <person name="Barry K."/>
            <person name="Battaglia E."/>
            <person name="Bayram O."/>
            <person name="Benocci T."/>
            <person name="Braus-Stromeyer S.A."/>
            <person name="Caldana C."/>
            <person name="Canovas D."/>
            <person name="Cerqueira G.C."/>
            <person name="Chen F."/>
            <person name="Chen W."/>
            <person name="Choi C."/>
            <person name="Clum A."/>
            <person name="Dos Santos R.A."/>
            <person name="Damasio A.R."/>
            <person name="Diallinas G."/>
            <person name="Emri T."/>
            <person name="Fekete E."/>
            <person name="Flipphi M."/>
            <person name="Freyberg S."/>
            <person name="Gallo A."/>
            <person name="Gournas C."/>
            <person name="Habgood R."/>
            <person name="Hainaut M."/>
            <person name="Harispe M.L."/>
            <person name="Henrissat B."/>
            <person name="Hilden K.S."/>
            <person name="Hope R."/>
            <person name="Hossain A."/>
            <person name="Karabika E."/>
            <person name="Karaffa L."/>
            <person name="Karanyi Z."/>
            <person name="Krasevec N."/>
            <person name="Kuo A."/>
            <person name="Kusch H."/>
            <person name="LaButti K."/>
            <person name="Lagendijk E.L."/>
            <person name="Lapidus A."/>
            <person name="Levasseur A."/>
            <person name="Lindquist E."/>
            <person name="Lipzen A."/>
            <person name="Logrieco A.F."/>
            <person name="MacCabe A."/>
            <person name="Maekelae M.R."/>
            <person name="Malavazi I."/>
            <person name="Melin P."/>
            <person name="Meyer V."/>
            <person name="Mielnichuk N."/>
            <person name="Miskei M."/>
            <person name="Molnar A.P."/>
            <person name="Mule G."/>
            <person name="Ngan C.Y."/>
            <person name="Orejas M."/>
            <person name="Orosz E."/>
            <person name="Ouedraogo J.P."/>
            <person name="Overkamp K.M."/>
            <person name="Park H.-S."/>
            <person name="Perrone G."/>
            <person name="Piumi F."/>
            <person name="Punt P.J."/>
            <person name="Ram A.F."/>
            <person name="Ramon A."/>
            <person name="Rauscher S."/>
            <person name="Record E."/>
            <person name="Riano-Pachon D.M."/>
            <person name="Robert V."/>
            <person name="Roehrig J."/>
            <person name="Ruller R."/>
            <person name="Salamov A."/>
            <person name="Salih N.S."/>
            <person name="Samson R.A."/>
            <person name="Sandor E."/>
            <person name="Sanguinetti M."/>
            <person name="Schuetze T."/>
            <person name="Sepcic K."/>
            <person name="Shelest E."/>
            <person name="Sherlock G."/>
            <person name="Sophianopoulou V."/>
            <person name="Squina F.M."/>
            <person name="Sun H."/>
            <person name="Susca A."/>
            <person name="Todd R.B."/>
            <person name="Tsang A."/>
            <person name="Unkles S.E."/>
            <person name="van de Wiele N."/>
            <person name="van Rossen-Uffink D."/>
            <person name="Oliveira J.V."/>
            <person name="Vesth T.C."/>
            <person name="Visser J."/>
            <person name="Yu J.-H."/>
            <person name="Zhou M."/>
            <person name="Andersen M.R."/>
            <person name="Archer D.B."/>
            <person name="Baker S.E."/>
            <person name="Benoit I."/>
            <person name="Brakhage A.A."/>
            <person name="Braus G.H."/>
            <person name="Fischer R."/>
            <person name="Frisvad J.C."/>
            <person name="Goldman G.H."/>
            <person name="Houbraken J."/>
            <person name="Oakley B."/>
            <person name="Pocsi I."/>
            <person name="Scazzocchio C."/>
            <person name="Seiboth B."/>
            <person name="vanKuyk P.A."/>
            <person name="Wortman J."/>
            <person name="Dyer P.S."/>
            <person name="Grigoriev I.V."/>
        </authorList>
    </citation>
    <scope>NUCLEOTIDE SEQUENCE [LARGE SCALE GENOMIC DNA]</scope>
    <source>
        <strain evidence="3">CBS 583.65</strain>
    </source>
</reference>
<dbReference type="RefSeq" id="XP_040667352.1">
    <property type="nucleotide sequence ID" value="XM_040815721.1"/>
</dbReference>
<evidence type="ECO:0000313" key="2">
    <source>
        <dbReference type="EMBL" id="OJJ01590.1"/>
    </source>
</evidence>
<proteinExistence type="predicted"/>
<keyword evidence="3" id="KW-1185">Reference proteome</keyword>
<dbReference type="EMBL" id="KV878128">
    <property type="protein sequence ID" value="OJJ01590.1"/>
    <property type="molecule type" value="Genomic_DNA"/>
</dbReference>
<evidence type="ECO:0000313" key="3">
    <source>
        <dbReference type="Proteomes" id="UP000184073"/>
    </source>
</evidence>
<dbReference type="Proteomes" id="UP000184073">
    <property type="component" value="Unassembled WGS sequence"/>
</dbReference>
<evidence type="ECO:0000256" key="1">
    <source>
        <dbReference type="SAM" id="MobiDB-lite"/>
    </source>
</evidence>
<sequence>MAWLLRGREGATEETGAWSLVLLPALKAEKEENKEVSGWTRVLIKKQGHDGARGEMRRKETVDGRTPTVHSSAEVSNPIYLQQWMLGFIQLNQRVNNHHCSVRRYEILSILHSGQLLVPEPLVLLENDRACSPLSVPSLDACPVRHGPICASGYSFATKYAAPTKRLTMPALTCRSRGQHYSTSHSLPSVFMTPLDRSVRSLDSSGKKCTPYGTVCPGTREPRYNTRSDISRYRPSQHWTNFSFCSRNSAFGWLFLDPPGYSSSRPDEREH</sequence>